<evidence type="ECO:0000256" key="1">
    <source>
        <dbReference type="SAM" id="MobiDB-lite"/>
    </source>
</evidence>
<dbReference type="CTD" id="29078"/>
<dbReference type="PANTHER" id="PTHR13338">
    <property type="entry name" value="UPF0240 PROTEIN"/>
    <property type="match status" value="1"/>
</dbReference>
<organism evidence="2 3">
    <name type="scientific">Strongylocentrotus purpuratus</name>
    <name type="common">Purple sea urchin</name>
    <dbReference type="NCBI Taxonomy" id="7668"/>
    <lineage>
        <taxon>Eukaryota</taxon>
        <taxon>Metazoa</taxon>
        <taxon>Echinodermata</taxon>
        <taxon>Eleutherozoa</taxon>
        <taxon>Echinozoa</taxon>
        <taxon>Echinoidea</taxon>
        <taxon>Euechinoidea</taxon>
        <taxon>Echinacea</taxon>
        <taxon>Camarodonta</taxon>
        <taxon>Echinidea</taxon>
        <taxon>Strongylocentrotidae</taxon>
        <taxon>Strongylocentrotus</taxon>
    </lineage>
</organism>
<dbReference type="Pfam" id="PF06784">
    <property type="entry name" value="UPF0240"/>
    <property type="match status" value="1"/>
</dbReference>
<reference evidence="2" key="2">
    <citation type="submission" date="2021-01" db="UniProtKB">
        <authorList>
            <consortium name="EnsemblMetazoa"/>
        </authorList>
    </citation>
    <scope>IDENTIFICATION</scope>
</reference>
<name>A0A7M7RGW0_STRPU</name>
<dbReference type="AlphaFoldDB" id="A0A7M7RGW0"/>
<dbReference type="InParanoid" id="A0A7M7RGW0"/>
<proteinExistence type="predicted"/>
<dbReference type="InterPro" id="IPR009622">
    <property type="entry name" value="NDUFAF4"/>
</dbReference>
<protein>
    <recommendedName>
        <fullName evidence="4">NADH dehydrogenase [ubiquinone] 1 alpha subcomplex assembly factor 4</fullName>
    </recommendedName>
</protein>
<evidence type="ECO:0008006" key="4">
    <source>
        <dbReference type="Google" id="ProtNLM"/>
    </source>
</evidence>
<evidence type="ECO:0000313" key="2">
    <source>
        <dbReference type="EnsemblMetazoa" id="XP_795121"/>
    </source>
</evidence>
<keyword evidence="3" id="KW-1185">Reference proteome</keyword>
<dbReference type="Proteomes" id="UP000007110">
    <property type="component" value="Unassembled WGS sequence"/>
</dbReference>
<evidence type="ECO:0000313" key="3">
    <source>
        <dbReference type="Proteomes" id="UP000007110"/>
    </source>
</evidence>
<dbReference type="GeneID" id="590422"/>
<dbReference type="KEGG" id="spu:590422"/>
<dbReference type="EnsemblMetazoa" id="XM_790028">
    <property type="protein sequence ID" value="XP_795121"/>
    <property type="gene ID" value="LOC590422"/>
</dbReference>
<dbReference type="GO" id="GO:0032981">
    <property type="term" value="P:mitochondrial respiratory chain complex I assembly"/>
    <property type="evidence" value="ECO:0000318"/>
    <property type="project" value="GO_Central"/>
</dbReference>
<accession>A0A7M7RGW0</accession>
<feature type="region of interest" description="Disordered" evidence="1">
    <location>
        <begin position="16"/>
        <end position="37"/>
    </location>
</feature>
<feature type="region of interest" description="Disordered" evidence="1">
    <location>
        <begin position="79"/>
        <end position="106"/>
    </location>
</feature>
<dbReference type="PANTHER" id="PTHR13338:SF4">
    <property type="entry name" value="NADH DEHYDROGENASE [UBIQUINONE] 1 ALPHA SUBCOMPLEX ASSEMBLY FACTOR 4"/>
    <property type="match status" value="1"/>
</dbReference>
<dbReference type="OMA" id="IPDQKYK"/>
<dbReference type="FunCoup" id="A0A7M7RGW0">
    <property type="interactions" value="922"/>
</dbReference>
<dbReference type="OrthoDB" id="2434756at2759"/>
<sequence length="183" mass="20809">MGGALRRIATNFNVESRAHRLLDQQKPRPAPKHPKTAEKIAQYQRENPQILEQQQRKDESLLGMLKDVKVVSEEVEGKRLMNEADAAESQKKARPLPQNRKANPGSPAVFLEADEVPEGRLSVGQAMELLAKHKRNKNEFNAERLAQDYKMDLDDTKKILEYFQSFKVIPVIDGKDIPRIKGS</sequence>
<reference evidence="3" key="1">
    <citation type="submission" date="2015-02" db="EMBL/GenBank/DDBJ databases">
        <title>Genome sequencing for Strongylocentrotus purpuratus.</title>
        <authorList>
            <person name="Murali S."/>
            <person name="Liu Y."/>
            <person name="Vee V."/>
            <person name="English A."/>
            <person name="Wang M."/>
            <person name="Skinner E."/>
            <person name="Han Y."/>
            <person name="Muzny D.M."/>
            <person name="Worley K.C."/>
            <person name="Gibbs R.A."/>
        </authorList>
    </citation>
    <scope>NUCLEOTIDE SEQUENCE</scope>
</reference>
<dbReference type="RefSeq" id="XP_795121.5">
    <property type="nucleotide sequence ID" value="XM_790028.5"/>
</dbReference>
<dbReference type="GO" id="GO:0005739">
    <property type="term" value="C:mitochondrion"/>
    <property type="evidence" value="ECO:0000318"/>
    <property type="project" value="GO_Central"/>
</dbReference>
<feature type="compositionally biased region" description="Basic and acidic residues" evidence="1">
    <location>
        <begin position="16"/>
        <end position="26"/>
    </location>
</feature>